<organism evidence="1 2">
    <name type="scientific">Trichormus variabilis NIES-23</name>
    <dbReference type="NCBI Taxonomy" id="1973479"/>
    <lineage>
        <taxon>Bacteria</taxon>
        <taxon>Bacillati</taxon>
        <taxon>Cyanobacteriota</taxon>
        <taxon>Cyanophyceae</taxon>
        <taxon>Nostocales</taxon>
        <taxon>Nostocaceae</taxon>
        <taxon>Trichormus</taxon>
    </lineage>
</organism>
<sequence length="443" mass="51765">MTTNSLPSILGNQHTVKPNSLEPSLQALQESLYNFLIQLVNIYPPEEALKEFKQLFIHCLESGNFSAVPVIQKMIMFDNEEEFRYTLKRSCYILINNWAAKRKHKYIHELISLFTELPVNNLLIYSCPELITYQLWLENFAHSQDYQELKKFNYTNTSKSQTHWSDRYANYLLVAQSVDPDKPQEQQEAASKLSRQMKDKYKFELAMYIARSQSTASSPTRYHNPSIFGDEVLRLIKMIVVKKGKFSYENIAHIFLKQTENQTLKQFKQSIHKYLFFSVGNQAIAEIISQILTEKLSLWKVEKDEVTLSKDLLLRVCNRLIDFLTTENRQEPSELFTLLLSHGHPLTLVVILLKIICICKSTRSHLESRIADLINFYKDKSEEECKWLIQFIEFYNITFAIYAENVEYNLLKMVEDEASGNSHTNLDTYRVFSQVKADANIPD</sequence>
<evidence type="ECO:0000313" key="2">
    <source>
        <dbReference type="Proteomes" id="UP000217507"/>
    </source>
</evidence>
<evidence type="ECO:0000313" key="1">
    <source>
        <dbReference type="EMBL" id="BAY71167.1"/>
    </source>
</evidence>
<gene>
    <name evidence="1" type="ORF">NIES23_39830</name>
</gene>
<protein>
    <submittedName>
        <fullName evidence="1">Uncharacterized protein</fullName>
    </submittedName>
</protein>
<reference evidence="1 2" key="1">
    <citation type="submission" date="2017-06" db="EMBL/GenBank/DDBJ databases">
        <title>Genome sequencing of cyanobaciteial culture collection at National Institute for Environmental Studies (NIES).</title>
        <authorList>
            <person name="Hirose Y."/>
            <person name="Shimura Y."/>
            <person name="Fujisawa T."/>
            <person name="Nakamura Y."/>
            <person name="Kawachi M."/>
        </authorList>
    </citation>
    <scope>NUCLEOTIDE SEQUENCE [LARGE SCALE GENOMIC DNA]</scope>
    <source>
        <strain evidence="1 2">NIES-23</strain>
    </source>
</reference>
<dbReference type="Proteomes" id="UP000217507">
    <property type="component" value="Chromosome"/>
</dbReference>
<accession>A0A1Z4KQE0</accession>
<dbReference type="EMBL" id="AP018216">
    <property type="protein sequence ID" value="BAY71167.1"/>
    <property type="molecule type" value="Genomic_DNA"/>
</dbReference>
<name>A0A1Z4KQE0_ANAVA</name>
<dbReference type="AlphaFoldDB" id="A0A1Z4KQE0"/>
<proteinExistence type="predicted"/>